<accession>A0A803PBM5</accession>
<dbReference type="EMBL" id="UZAU01000372">
    <property type="status" value="NOT_ANNOTATED_CDS"/>
    <property type="molecule type" value="Genomic_DNA"/>
</dbReference>
<proteinExistence type="predicted"/>
<dbReference type="Proteomes" id="UP000596661">
    <property type="component" value="Chromosome 4"/>
</dbReference>
<feature type="compositionally biased region" description="Basic and acidic residues" evidence="1">
    <location>
        <begin position="358"/>
        <end position="371"/>
    </location>
</feature>
<dbReference type="InterPro" id="IPR025558">
    <property type="entry name" value="DUF4283"/>
</dbReference>
<dbReference type="PANTHER" id="PTHR31286">
    <property type="entry name" value="GLYCINE-RICH CELL WALL STRUCTURAL PROTEIN 1.8-LIKE"/>
    <property type="match status" value="1"/>
</dbReference>
<evidence type="ECO:0000313" key="4">
    <source>
        <dbReference type="Proteomes" id="UP000596661"/>
    </source>
</evidence>
<feature type="compositionally biased region" description="Basic and acidic residues" evidence="1">
    <location>
        <begin position="12"/>
        <end position="31"/>
    </location>
</feature>
<feature type="compositionally biased region" description="Gly residues" evidence="1">
    <location>
        <begin position="377"/>
        <end position="387"/>
    </location>
</feature>
<evidence type="ECO:0000256" key="1">
    <source>
        <dbReference type="SAM" id="MobiDB-lite"/>
    </source>
</evidence>
<reference evidence="3" key="2">
    <citation type="submission" date="2021-03" db="UniProtKB">
        <authorList>
            <consortium name="EnsemblPlants"/>
        </authorList>
    </citation>
    <scope>IDENTIFICATION</scope>
</reference>
<evidence type="ECO:0000259" key="2">
    <source>
        <dbReference type="Pfam" id="PF14111"/>
    </source>
</evidence>
<feature type="region of interest" description="Disordered" evidence="1">
    <location>
        <begin position="349"/>
        <end position="387"/>
    </location>
</feature>
<dbReference type="EnsemblPlants" id="evm.model.04.1083">
    <property type="protein sequence ID" value="cds.evm.model.04.1083"/>
    <property type="gene ID" value="evm.TU.04.1083"/>
</dbReference>
<feature type="region of interest" description="Disordered" evidence="1">
    <location>
        <begin position="1"/>
        <end position="66"/>
    </location>
</feature>
<feature type="domain" description="DUF4283" evidence="2">
    <location>
        <begin position="114"/>
        <end position="194"/>
    </location>
</feature>
<dbReference type="AlphaFoldDB" id="A0A803PBM5"/>
<evidence type="ECO:0000313" key="3">
    <source>
        <dbReference type="EnsemblPlants" id="cds.evm.model.04.1083"/>
    </source>
</evidence>
<feature type="compositionally biased region" description="Basic residues" evidence="1">
    <location>
        <begin position="1"/>
        <end position="11"/>
    </location>
</feature>
<keyword evidence="4" id="KW-1185">Reference proteome</keyword>
<dbReference type="OMA" id="WITVGKA"/>
<feature type="compositionally biased region" description="Acidic residues" evidence="1">
    <location>
        <begin position="39"/>
        <end position="55"/>
    </location>
</feature>
<dbReference type="OrthoDB" id="1461560at2759"/>
<dbReference type="Gramene" id="evm.model.04.1083">
    <property type="protein sequence ID" value="cds.evm.model.04.1083"/>
    <property type="gene ID" value="evm.TU.04.1083"/>
</dbReference>
<reference evidence="3" key="1">
    <citation type="submission" date="2018-11" db="EMBL/GenBank/DDBJ databases">
        <authorList>
            <person name="Grassa J C."/>
        </authorList>
    </citation>
    <scope>NUCLEOTIDE SEQUENCE [LARGE SCALE GENOMIC DNA]</scope>
</reference>
<protein>
    <recommendedName>
        <fullName evidence="2">DUF4283 domain-containing protein</fullName>
    </recommendedName>
</protein>
<dbReference type="PANTHER" id="PTHR31286:SF165">
    <property type="entry name" value="DUF4283 DOMAIN-CONTAINING PROTEIN"/>
    <property type="match status" value="1"/>
</dbReference>
<organism evidence="3 4">
    <name type="scientific">Cannabis sativa</name>
    <name type="common">Hemp</name>
    <name type="synonym">Marijuana</name>
    <dbReference type="NCBI Taxonomy" id="3483"/>
    <lineage>
        <taxon>Eukaryota</taxon>
        <taxon>Viridiplantae</taxon>
        <taxon>Streptophyta</taxon>
        <taxon>Embryophyta</taxon>
        <taxon>Tracheophyta</taxon>
        <taxon>Spermatophyta</taxon>
        <taxon>Magnoliopsida</taxon>
        <taxon>eudicotyledons</taxon>
        <taxon>Gunneridae</taxon>
        <taxon>Pentapetalae</taxon>
        <taxon>rosids</taxon>
        <taxon>fabids</taxon>
        <taxon>Rosales</taxon>
        <taxon>Cannabaceae</taxon>
        <taxon>Cannabis</taxon>
    </lineage>
</organism>
<dbReference type="Pfam" id="PF14111">
    <property type="entry name" value="DUF4283"/>
    <property type="match status" value="1"/>
</dbReference>
<dbReference type="InterPro" id="IPR040256">
    <property type="entry name" value="At4g02000-like"/>
</dbReference>
<sequence length="387" mass="44341">MAKTRSKRSGKLKSDSKKLKKDGNRVGHMEMKSQLNLPDEVEALEISGSEDEPDQTDLGRRSWGSKECPEPLYEPYPPILRSASVVRNLENSFKSSQQDRKVKIDLEDIEDEINFWKPSLVCYVLGANPPLHILEGFARRKWSEKVDKVKLLAYGVFLIRFHSIEQRDEVLNGGCIVFNRKPVIMKPWDPNSSVKKEDVKLVPIWIQLEGLELKYWGEKSLFKIVGQLGKLIMVDAITRERERLMFPRILVEVSIEQDLPELIEFENEYGSNTTVLVQYEWKPSVCQHCYGMGHVTAECKKKTQAKKEWVVKADNRAEFRKNTQDEDGFQPVSKGQTETRNVFSILDGSQEECQEEQGTEHQEEQGTEIRDIQINTRGGGDPSLGNG</sequence>
<name>A0A803PBM5_CANSA</name>